<dbReference type="NCBIfam" id="NF005243">
    <property type="entry name" value="PRK06753.1"/>
    <property type="match status" value="1"/>
</dbReference>
<dbReference type="eggNOG" id="COG0654">
    <property type="taxonomic scope" value="Bacteria"/>
</dbReference>
<evidence type="ECO:0000256" key="4">
    <source>
        <dbReference type="ARBA" id="ARBA00023002"/>
    </source>
</evidence>
<reference evidence="6 7" key="1">
    <citation type="submission" date="2010-07" db="EMBL/GenBank/DDBJ databases">
        <title>The draft genome of Paenibacillus curdlanolyticus YK9.</title>
        <authorList>
            <consortium name="US DOE Joint Genome Institute (JGI-PGF)"/>
            <person name="Lucas S."/>
            <person name="Copeland A."/>
            <person name="Lapidus A."/>
            <person name="Cheng J.-F."/>
            <person name="Bruce D."/>
            <person name="Goodwin L."/>
            <person name="Pitluck S."/>
            <person name="Land M.L."/>
            <person name="Hauser L."/>
            <person name="Chang Y.-J."/>
            <person name="Jeffries C."/>
            <person name="Anderson I.J."/>
            <person name="Johnson E."/>
            <person name="Loganathan U."/>
            <person name="Mulhopadhyay B."/>
            <person name="Kyrpides N."/>
            <person name="Woyke T.J."/>
        </authorList>
    </citation>
    <scope>NUCLEOTIDE SEQUENCE [LARGE SCALE GENOMIC DNA]</scope>
    <source>
        <strain evidence="6 7">YK9</strain>
    </source>
</reference>
<protein>
    <submittedName>
        <fullName evidence="6">FAD dependent oxidoreductase</fullName>
    </submittedName>
</protein>
<comment type="cofactor">
    <cofactor evidence="1">
        <name>FAD</name>
        <dbReference type="ChEBI" id="CHEBI:57692"/>
    </cofactor>
</comment>
<keyword evidence="3" id="KW-0274">FAD</keyword>
<dbReference type="AlphaFoldDB" id="E0I7Y9"/>
<dbReference type="RefSeq" id="WP_006037751.1">
    <property type="nucleotide sequence ID" value="NZ_AEDD01000004.1"/>
</dbReference>
<dbReference type="STRING" id="717606.PaecuDRAFT_1740"/>
<dbReference type="InterPro" id="IPR002938">
    <property type="entry name" value="FAD-bd"/>
</dbReference>
<keyword evidence="4" id="KW-0560">Oxidoreductase</keyword>
<evidence type="ECO:0000313" key="6">
    <source>
        <dbReference type="EMBL" id="EFM11294.1"/>
    </source>
</evidence>
<evidence type="ECO:0000256" key="3">
    <source>
        <dbReference type="ARBA" id="ARBA00022827"/>
    </source>
</evidence>
<dbReference type="EMBL" id="AEDD01000004">
    <property type="protein sequence ID" value="EFM11294.1"/>
    <property type="molecule type" value="Genomic_DNA"/>
</dbReference>
<evidence type="ECO:0000256" key="1">
    <source>
        <dbReference type="ARBA" id="ARBA00001974"/>
    </source>
</evidence>
<dbReference type="OrthoDB" id="9766816at2"/>
<proteinExistence type="predicted"/>
<accession>E0I7Y9</accession>
<dbReference type="SUPFAM" id="SSF51905">
    <property type="entry name" value="FAD/NAD(P)-binding domain"/>
    <property type="match status" value="1"/>
</dbReference>
<organism evidence="6 7">
    <name type="scientific">Paenibacillus curdlanolyticus YK9</name>
    <dbReference type="NCBI Taxonomy" id="717606"/>
    <lineage>
        <taxon>Bacteria</taxon>
        <taxon>Bacillati</taxon>
        <taxon>Bacillota</taxon>
        <taxon>Bacilli</taxon>
        <taxon>Bacillales</taxon>
        <taxon>Paenibacillaceae</taxon>
        <taxon>Paenibacillus</taxon>
    </lineage>
</organism>
<evidence type="ECO:0000256" key="2">
    <source>
        <dbReference type="ARBA" id="ARBA00022630"/>
    </source>
</evidence>
<name>E0I7Y9_9BACL</name>
<dbReference type="Pfam" id="PF01494">
    <property type="entry name" value="FAD_binding_3"/>
    <property type="match status" value="1"/>
</dbReference>
<dbReference type="Gene3D" id="3.50.50.60">
    <property type="entry name" value="FAD/NAD(P)-binding domain"/>
    <property type="match status" value="1"/>
</dbReference>
<evidence type="ECO:0000259" key="5">
    <source>
        <dbReference type="Pfam" id="PF01494"/>
    </source>
</evidence>
<dbReference type="Proteomes" id="UP000005387">
    <property type="component" value="Unassembled WGS sequence"/>
</dbReference>
<gene>
    <name evidence="6" type="ORF">PaecuDRAFT_1740</name>
</gene>
<dbReference type="GO" id="GO:0071949">
    <property type="term" value="F:FAD binding"/>
    <property type="evidence" value="ECO:0007669"/>
    <property type="project" value="InterPro"/>
</dbReference>
<dbReference type="PRINTS" id="PR00420">
    <property type="entry name" value="RNGMNOXGNASE"/>
</dbReference>
<keyword evidence="7" id="KW-1185">Reference proteome</keyword>
<dbReference type="GO" id="GO:0016491">
    <property type="term" value="F:oxidoreductase activity"/>
    <property type="evidence" value="ECO:0007669"/>
    <property type="project" value="UniProtKB-KW"/>
</dbReference>
<keyword evidence="2" id="KW-0285">Flavoprotein</keyword>
<dbReference type="InterPro" id="IPR036188">
    <property type="entry name" value="FAD/NAD-bd_sf"/>
</dbReference>
<evidence type="ECO:0000313" key="7">
    <source>
        <dbReference type="Proteomes" id="UP000005387"/>
    </source>
</evidence>
<sequence length="401" mass="43647">MNEHPPDPSAVRTIGTITRSKHGNNGQHAPLLIAGGGIAGLTSAIALQQAGFDAVVYERSEEVQTAGTGIILAPNAMRALETIGLADDIRRAGYRCVEGLAITNEKGHVLTKHTSTLHEPLLAIHRAELHRLLLGAMQPGTYRPGHGLVSFEQRHDGAAITFENGQQTEGSGLISAEGLNSLVRSQLLPSTRLRYAGYTCWRGTAPLQPQAMCTESWGTGTRFGIVPLPEGATYWYALINAPAREAELAQLTRSEIAARFRRYHEPVATLIESTPKDAIIHRDIVDFAPLPRFAYDRVLLIGDAAHAMTPNLGQGACQAIEDAICLADCMKRLEFAEPAEAFRTFEVLRKDRTASIVNRSQAVGRIAQLGNPLLCRLRDAALRLTPASATRKQLQFLYDPR</sequence>
<feature type="domain" description="FAD-binding" evidence="5">
    <location>
        <begin position="30"/>
        <end position="328"/>
    </location>
</feature>
<dbReference type="PANTHER" id="PTHR46496:SF1">
    <property type="entry name" value="ZEAXANTHIN EPOXIDASE, CHLOROPLASTIC"/>
    <property type="match status" value="1"/>
</dbReference>
<dbReference type="PANTHER" id="PTHR46496">
    <property type="match status" value="1"/>
</dbReference>